<dbReference type="eggNOG" id="COG0304">
    <property type="taxonomic scope" value="Bacteria"/>
</dbReference>
<name>H5V3K9_ATLHE</name>
<keyword evidence="3" id="KW-1185">Reference proteome</keyword>
<dbReference type="AlphaFoldDB" id="H5V3K9"/>
<sequence>MKFSLNILDWQARAPGLSDAADWLAWAQQDRSIDPAAPQAKPAELPMMTSRRLNSGSRLAVDSGLAMLRRHAPDAVLFTSRHGELERNFRILEAIAAEQPISPTDFAMSVHNSSVGNLTITAKQPLVSSSLSAGQDTFQQGLIEALTLFHAGYQRVLMVDFDGQLPPFYHPYLPADMPTWAWSFALVLEAGDEYRCETRPRATRQENPLPQSLQFLRGYLRHEAAFCVEGERADWLWSKS</sequence>
<evidence type="ECO:0000259" key="1">
    <source>
        <dbReference type="Pfam" id="PF13723"/>
    </source>
</evidence>
<dbReference type="RefSeq" id="WP_002436582.1">
    <property type="nucleotide sequence ID" value="NZ_BAFF01000007.1"/>
</dbReference>
<organism evidence="2 3">
    <name type="scientific">Atlantibacter hermannii NBRC 105704</name>
    <dbReference type="NCBI Taxonomy" id="1115512"/>
    <lineage>
        <taxon>Bacteria</taxon>
        <taxon>Pseudomonadati</taxon>
        <taxon>Pseudomonadota</taxon>
        <taxon>Gammaproteobacteria</taxon>
        <taxon>Enterobacterales</taxon>
        <taxon>Enterobacteriaceae</taxon>
        <taxon>Atlantibacter</taxon>
    </lineage>
</organism>
<comment type="caution">
    <text evidence="2">The sequence shown here is derived from an EMBL/GenBank/DDBJ whole genome shotgun (WGS) entry which is preliminary data.</text>
</comment>
<dbReference type="InterPro" id="IPR014030">
    <property type="entry name" value="Ketoacyl_synth_N"/>
</dbReference>
<protein>
    <recommendedName>
        <fullName evidence="1">Beta-ketoacyl synthase-like N-terminal domain-containing protein</fullName>
    </recommendedName>
</protein>
<evidence type="ECO:0000313" key="2">
    <source>
        <dbReference type="EMBL" id="GAB52567.1"/>
    </source>
</evidence>
<accession>H5V3K9</accession>
<dbReference type="GeneID" id="92830420"/>
<reference evidence="2 3" key="1">
    <citation type="submission" date="2012-02" db="EMBL/GenBank/DDBJ databases">
        <title>Whole genome shotgun sequence of Escherichia hermannii NBRC 105704.</title>
        <authorList>
            <person name="Yoshida I."/>
            <person name="Hosoyama A."/>
            <person name="Tsuchikane K."/>
            <person name="Katsumata H."/>
            <person name="Yamazaki S."/>
            <person name="Fujita N."/>
        </authorList>
    </citation>
    <scope>NUCLEOTIDE SEQUENCE [LARGE SCALE GENOMIC DNA]</scope>
    <source>
        <strain evidence="2 3">NBRC 105704</strain>
    </source>
</reference>
<dbReference type="Proteomes" id="UP000010297">
    <property type="component" value="Unassembled WGS sequence"/>
</dbReference>
<proteinExistence type="predicted"/>
<dbReference type="Pfam" id="PF13723">
    <property type="entry name" value="Ketoacyl-synt_2"/>
    <property type="match status" value="1"/>
</dbReference>
<evidence type="ECO:0000313" key="3">
    <source>
        <dbReference type="Proteomes" id="UP000010297"/>
    </source>
</evidence>
<gene>
    <name evidence="2" type="ORF">EH105704_07_01340</name>
</gene>
<dbReference type="EMBL" id="BAFF01000007">
    <property type="protein sequence ID" value="GAB52567.1"/>
    <property type="molecule type" value="Genomic_DNA"/>
</dbReference>
<feature type="domain" description="Beta-ketoacyl synthase-like N-terminal" evidence="1">
    <location>
        <begin position="23"/>
        <end position="238"/>
    </location>
</feature>